<proteinExistence type="predicted"/>
<evidence type="ECO:0000256" key="1">
    <source>
        <dbReference type="SAM" id="MobiDB-lite"/>
    </source>
</evidence>
<dbReference type="eggNOG" id="ENOG5030KVC">
    <property type="taxonomic scope" value="Bacteria"/>
</dbReference>
<evidence type="ECO:0000259" key="2">
    <source>
        <dbReference type="PROSITE" id="PS50965"/>
    </source>
</evidence>
<dbReference type="STRING" id="593907.Celgi_0542"/>
<feature type="domain" description="NERD" evidence="2">
    <location>
        <begin position="127"/>
        <end position="233"/>
    </location>
</feature>
<dbReference type="PROSITE" id="PS50965">
    <property type="entry name" value="NERD"/>
    <property type="match status" value="1"/>
</dbReference>
<gene>
    <name evidence="3" type="ordered locus">Celgi_0542</name>
</gene>
<dbReference type="Proteomes" id="UP000000485">
    <property type="component" value="Chromosome"/>
</dbReference>
<evidence type="ECO:0000313" key="3">
    <source>
        <dbReference type="EMBL" id="AEI11064.1"/>
    </source>
</evidence>
<dbReference type="KEGG" id="cga:Celgi_0542"/>
<dbReference type="RefSeq" id="WP_013882587.1">
    <property type="nucleotide sequence ID" value="NC_015671.1"/>
</dbReference>
<accession>F8A649</accession>
<organism evidence="3 4">
    <name type="scientific">Cellulomonas gilvus (strain ATCC 13127 / NRRL B-14078)</name>
    <name type="common">Cellvibrio gilvus</name>
    <dbReference type="NCBI Taxonomy" id="593907"/>
    <lineage>
        <taxon>Bacteria</taxon>
        <taxon>Bacillati</taxon>
        <taxon>Actinomycetota</taxon>
        <taxon>Actinomycetes</taxon>
        <taxon>Micrococcales</taxon>
        <taxon>Cellulomonadaceae</taxon>
        <taxon>Cellulomonas</taxon>
    </lineage>
</organism>
<evidence type="ECO:0000313" key="4">
    <source>
        <dbReference type="Proteomes" id="UP000000485"/>
    </source>
</evidence>
<dbReference type="EMBL" id="CP002665">
    <property type="protein sequence ID" value="AEI11064.1"/>
    <property type="molecule type" value="Genomic_DNA"/>
</dbReference>
<name>F8A649_CELGA</name>
<dbReference type="Pfam" id="PF08378">
    <property type="entry name" value="NERD"/>
    <property type="match status" value="1"/>
</dbReference>
<reference evidence="4" key="1">
    <citation type="submission" date="2011-04" db="EMBL/GenBank/DDBJ databases">
        <title>Complete sequence of Cellvibrio gilvus ATCC 13127.</title>
        <authorList>
            <person name="Lucas S."/>
            <person name="Han J."/>
            <person name="Lapidus A."/>
            <person name="Cheng J.-F."/>
            <person name="Goodwin L."/>
            <person name="Pitluck S."/>
            <person name="Peters L."/>
            <person name="Munk A."/>
            <person name="Detter J.C."/>
            <person name="Han C."/>
            <person name="Tapia R."/>
            <person name="Land M."/>
            <person name="Hauser L."/>
            <person name="Kyrpides N."/>
            <person name="Ivanova N."/>
            <person name="Ovchinnikova G."/>
            <person name="Pagani I."/>
            <person name="Mead D."/>
            <person name="Brumm P."/>
            <person name="Woyke T."/>
        </authorList>
    </citation>
    <scope>NUCLEOTIDE SEQUENCE [LARGE SCALE GENOMIC DNA]</scope>
    <source>
        <strain evidence="4">ATCC 13127 / NRRL B-14078</strain>
    </source>
</reference>
<sequence length="295" mass="31589">MEPVTGDNGGTAVKVMRLRYAGTCEQCQARLEAGSRAAYLRASKTVRCLPCVEMGRVDEHSAATPAPQALPVGPDPSAAGTAGSSARREYERRSAKREARIREAHPRLGGLILAVTDEPQSTTAWARGAKGEELLGRRLDDLAAEGVRLLHDRRIPGTRANIDHVAISATGVHVIDAKRYRGRPSLRVEGGLFRPRSEKLLVGSRDCTKLVEGVHKQVALVRAALDSAALTNAPIHGALCFVEADWPLLGGSFVVDEVAVLWPKKLAERLTATGGWTVAEIERVHAILAAAFPPA</sequence>
<feature type="compositionally biased region" description="Basic and acidic residues" evidence="1">
    <location>
        <begin position="86"/>
        <end position="101"/>
    </location>
</feature>
<feature type="region of interest" description="Disordered" evidence="1">
    <location>
        <begin position="62"/>
        <end position="101"/>
    </location>
</feature>
<keyword evidence="4" id="KW-1185">Reference proteome</keyword>
<dbReference type="AlphaFoldDB" id="F8A649"/>
<protein>
    <submittedName>
        <fullName evidence="3">NERD domain protein</fullName>
    </submittedName>
</protein>
<dbReference type="InterPro" id="IPR011528">
    <property type="entry name" value="NERD"/>
</dbReference>
<dbReference type="HOGENOM" id="CLU_942303_0_0_11"/>